<evidence type="ECO:0000313" key="1">
    <source>
        <dbReference type="EMBL" id="KAK7339951.1"/>
    </source>
</evidence>
<name>A0AAN9QMM4_CANGL</name>
<proteinExistence type="predicted"/>
<comment type="caution">
    <text evidence="1">The sequence shown here is derived from an EMBL/GenBank/DDBJ whole genome shotgun (WGS) entry which is preliminary data.</text>
</comment>
<reference evidence="1 2" key="1">
    <citation type="submission" date="2024-01" db="EMBL/GenBank/DDBJ databases">
        <title>The genomes of 5 underutilized Papilionoideae crops provide insights into root nodulation and disease resistanc.</title>
        <authorList>
            <person name="Jiang F."/>
        </authorList>
    </citation>
    <scope>NUCLEOTIDE SEQUENCE [LARGE SCALE GENOMIC DNA]</scope>
    <source>
        <strain evidence="1">LVBAO_FW01</strain>
        <tissue evidence="1">Leaves</tissue>
    </source>
</reference>
<sequence length="99" mass="10993">MAGSQLVTKVHFLRVYFVQISQLTPRAGTDGLGDSNRIPRTEIVGTPIVHGYRLTHQILPSLPVVGTRDPIDRRVWISPEVKHEGWNKKGHVYALGQAG</sequence>
<organism evidence="1 2">
    <name type="scientific">Canavalia gladiata</name>
    <name type="common">Sword bean</name>
    <name type="synonym">Dolichos gladiatus</name>
    <dbReference type="NCBI Taxonomy" id="3824"/>
    <lineage>
        <taxon>Eukaryota</taxon>
        <taxon>Viridiplantae</taxon>
        <taxon>Streptophyta</taxon>
        <taxon>Embryophyta</taxon>
        <taxon>Tracheophyta</taxon>
        <taxon>Spermatophyta</taxon>
        <taxon>Magnoliopsida</taxon>
        <taxon>eudicotyledons</taxon>
        <taxon>Gunneridae</taxon>
        <taxon>Pentapetalae</taxon>
        <taxon>rosids</taxon>
        <taxon>fabids</taxon>
        <taxon>Fabales</taxon>
        <taxon>Fabaceae</taxon>
        <taxon>Papilionoideae</taxon>
        <taxon>50 kb inversion clade</taxon>
        <taxon>NPAAA clade</taxon>
        <taxon>indigoferoid/millettioid clade</taxon>
        <taxon>Phaseoleae</taxon>
        <taxon>Canavalia</taxon>
    </lineage>
</organism>
<accession>A0AAN9QMM4</accession>
<protein>
    <submittedName>
        <fullName evidence="1">Uncharacterized protein</fullName>
    </submittedName>
</protein>
<evidence type="ECO:0000313" key="2">
    <source>
        <dbReference type="Proteomes" id="UP001367508"/>
    </source>
</evidence>
<keyword evidence="2" id="KW-1185">Reference proteome</keyword>
<dbReference type="AlphaFoldDB" id="A0AAN9QMM4"/>
<dbReference type="EMBL" id="JAYMYQ010000004">
    <property type="protein sequence ID" value="KAK7339951.1"/>
    <property type="molecule type" value="Genomic_DNA"/>
</dbReference>
<gene>
    <name evidence="1" type="ORF">VNO77_20640</name>
</gene>
<dbReference type="Proteomes" id="UP001367508">
    <property type="component" value="Unassembled WGS sequence"/>
</dbReference>